<evidence type="ECO:0000259" key="1">
    <source>
        <dbReference type="PROSITE" id="PS50994"/>
    </source>
</evidence>
<organism evidence="2 3">
    <name type="scientific">Saccoglossus kowalevskii</name>
    <name type="common">Acorn worm</name>
    <dbReference type="NCBI Taxonomy" id="10224"/>
    <lineage>
        <taxon>Eukaryota</taxon>
        <taxon>Metazoa</taxon>
        <taxon>Hemichordata</taxon>
        <taxon>Enteropneusta</taxon>
        <taxon>Harrimaniidae</taxon>
        <taxon>Saccoglossus</taxon>
    </lineage>
</organism>
<protein>
    <submittedName>
        <fullName evidence="3">Uncharacterized protein K02A2.6-like</fullName>
    </submittedName>
</protein>
<feature type="domain" description="Integrase catalytic" evidence="1">
    <location>
        <begin position="1"/>
        <end position="98"/>
    </location>
</feature>
<dbReference type="PANTHER" id="PTHR37984:SF5">
    <property type="entry name" value="PROTEIN NYNRIN-LIKE"/>
    <property type="match status" value="1"/>
</dbReference>
<dbReference type="InterPro" id="IPR012337">
    <property type="entry name" value="RNaseH-like_sf"/>
</dbReference>
<proteinExistence type="predicted"/>
<dbReference type="Gene3D" id="3.30.420.10">
    <property type="entry name" value="Ribonuclease H-like superfamily/Ribonuclease H"/>
    <property type="match status" value="1"/>
</dbReference>
<evidence type="ECO:0000313" key="3">
    <source>
        <dbReference type="RefSeq" id="XP_006816315.1"/>
    </source>
</evidence>
<dbReference type="PROSITE" id="PS50994">
    <property type="entry name" value="INTEGRASE"/>
    <property type="match status" value="1"/>
</dbReference>
<dbReference type="InterPro" id="IPR050951">
    <property type="entry name" value="Retrovirus_Pol_polyprotein"/>
</dbReference>
<dbReference type="SUPFAM" id="SSF53098">
    <property type="entry name" value="Ribonuclease H-like"/>
    <property type="match status" value="1"/>
</dbReference>
<name>A0ABM0M8H4_SACKO</name>
<reference evidence="3" key="1">
    <citation type="submission" date="2025-08" db="UniProtKB">
        <authorList>
            <consortium name="RefSeq"/>
        </authorList>
    </citation>
    <scope>IDENTIFICATION</scope>
    <source>
        <tissue evidence="3">Testes</tissue>
    </source>
</reference>
<keyword evidence="2" id="KW-1185">Reference proteome</keyword>
<accession>A0ABM0M8H4</accession>
<evidence type="ECO:0000313" key="2">
    <source>
        <dbReference type="Proteomes" id="UP000694865"/>
    </source>
</evidence>
<dbReference type="PANTHER" id="PTHR37984">
    <property type="entry name" value="PROTEIN CBG26694"/>
    <property type="match status" value="1"/>
</dbReference>
<dbReference type="GeneID" id="102810204"/>
<dbReference type="RefSeq" id="XP_006816315.1">
    <property type="nucleotide sequence ID" value="XM_006816252.1"/>
</dbReference>
<dbReference type="Proteomes" id="UP000694865">
    <property type="component" value="Unplaced"/>
</dbReference>
<sequence length="120" mass="13965">MFCTPGILKSDNGPPFNGEEFEKFASILGLRHRKVTPLWPRANGEVERFVKTFEKSIKASKTEEKNWRKEMQIFLQNYRTTPHATTSVSPATLFLKRIIRNKLPQINDIDPVSEIVRKYD</sequence>
<dbReference type="InterPro" id="IPR036397">
    <property type="entry name" value="RNaseH_sf"/>
</dbReference>
<gene>
    <name evidence="3" type="primary">LOC102810204</name>
</gene>
<dbReference type="InterPro" id="IPR001584">
    <property type="entry name" value="Integrase_cat-core"/>
</dbReference>